<dbReference type="OrthoDB" id="1730007at2"/>
<comment type="caution">
    <text evidence="2">The sequence shown here is derived from an EMBL/GenBank/DDBJ whole genome shotgun (WGS) entry which is preliminary data.</text>
</comment>
<dbReference type="Pfam" id="PF04519">
    <property type="entry name" value="Bactofilin"/>
    <property type="match status" value="1"/>
</dbReference>
<reference evidence="2 3" key="1">
    <citation type="submission" date="2018-05" db="EMBL/GenBank/DDBJ databases">
        <title>Freshwater and sediment microbial communities from various areas in North America, analyzing microbe dynamics in response to fracking.</title>
        <authorList>
            <person name="Lamendella R."/>
        </authorList>
    </citation>
    <scope>NUCLEOTIDE SEQUENCE [LARGE SCALE GENOMIC DNA]</scope>
    <source>
        <strain evidence="2 3">15_TX</strain>
    </source>
</reference>
<sequence length="239" mass="25161">MNTKTLGNLVINGIGSSNGGSFEKVELNGKGTVNGDTECVKLYCNGTGTIHGNVKTERAKISGAAMINGAVKAEELIINGSASIAEAISSKVVEVSGKSSIGGSVKCDEMTVNGKVSIEGDCETEIFRAEGAFSVAGLLNAETIDIKLFGDSRAKEVGGRNIKVVQHKESLFKLIKSIFPLKLEAEVIEGDEIELEGTVASIVRGKNVKMGKNCEIGLVEYSGEYDCLPGTLVKESRKI</sequence>
<comment type="similarity">
    <text evidence="1">Belongs to the bactofilin family.</text>
</comment>
<dbReference type="EMBL" id="QGTW01000006">
    <property type="protein sequence ID" value="PWW28201.1"/>
    <property type="molecule type" value="Genomic_DNA"/>
</dbReference>
<dbReference type="PANTHER" id="PTHR35024">
    <property type="entry name" value="HYPOTHETICAL CYTOSOLIC PROTEIN"/>
    <property type="match status" value="1"/>
</dbReference>
<dbReference type="InterPro" id="IPR007607">
    <property type="entry name" value="BacA/B"/>
</dbReference>
<evidence type="ECO:0000256" key="1">
    <source>
        <dbReference type="ARBA" id="ARBA00044755"/>
    </source>
</evidence>
<dbReference type="RefSeq" id="WP_110065080.1">
    <property type="nucleotide sequence ID" value="NZ_QGTW01000006.1"/>
</dbReference>
<evidence type="ECO:0000313" key="2">
    <source>
        <dbReference type="EMBL" id="PWW28201.1"/>
    </source>
</evidence>
<dbReference type="AlphaFoldDB" id="A0A2V2ZUV1"/>
<organism evidence="2 3">
    <name type="scientific">Cytobacillus oceanisediminis</name>
    <dbReference type="NCBI Taxonomy" id="665099"/>
    <lineage>
        <taxon>Bacteria</taxon>
        <taxon>Bacillati</taxon>
        <taxon>Bacillota</taxon>
        <taxon>Bacilli</taxon>
        <taxon>Bacillales</taxon>
        <taxon>Bacillaceae</taxon>
        <taxon>Cytobacillus</taxon>
    </lineage>
</organism>
<evidence type="ECO:0000313" key="3">
    <source>
        <dbReference type="Proteomes" id="UP000247150"/>
    </source>
</evidence>
<gene>
    <name evidence="2" type="ORF">DFO73_10615</name>
</gene>
<protein>
    <submittedName>
        <fullName evidence="2">Polymer-forming protein</fullName>
    </submittedName>
</protein>
<proteinExistence type="inferred from homology"/>
<dbReference type="Proteomes" id="UP000247150">
    <property type="component" value="Unassembled WGS sequence"/>
</dbReference>
<dbReference type="PANTHER" id="PTHR35024:SF4">
    <property type="entry name" value="POLYMER-FORMING CYTOSKELETAL PROTEIN"/>
    <property type="match status" value="1"/>
</dbReference>
<name>A0A2V2ZUV1_9BACI</name>
<accession>A0A2V2ZUV1</accession>